<dbReference type="GO" id="GO:0008168">
    <property type="term" value="F:methyltransferase activity"/>
    <property type="evidence" value="ECO:0007669"/>
    <property type="project" value="UniProtKB-KW"/>
</dbReference>
<dbReference type="InterPro" id="IPR006764">
    <property type="entry name" value="SAM_dep_MeTrfase_SAV2177_type"/>
</dbReference>
<keyword evidence="1" id="KW-0489">Methyltransferase</keyword>
<keyword evidence="2" id="KW-1185">Reference proteome</keyword>
<proteinExistence type="predicted"/>
<sequence>MRFRIAGVTLEKAPPGVDPLTPSVARMYDYFLGGKDHFAVDREAAEAINAISPDAKELARANREFLGRAVRHLIDQGVRQFLDIGAGLPTRDNVHEVALRHAPDCRVVYVDNDPMVLVHARAILADNPHTVVAEGDLREPAWILGDPDVRAHLDFTQPVAVLMVAVLHFVTDDEEARRHVAGFRDALAPGSHLVISHMSPGEAFGDDLTAGKEIYSKSSAGGLAFRTHDEVLSLFDGFTLAEPGLVEIADWRPDDPVARALTTSSSGAIGLAGVGRLDS</sequence>
<comment type="caution">
    <text evidence="1">The sequence shown here is derived from an EMBL/GenBank/DDBJ whole genome shotgun (WGS) entry which is preliminary data.</text>
</comment>
<dbReference type="Proteomes" id="UP000308705">
    <property type="component" value="Unassembled WGS sequence"/>
</dbReference>
<keyword evidence="1" id="KW-0808">Transferase</keyword>
<dbReference type="AlphaFoldDB" id="A0A4U3MA35"/>
<accession>A0A4U3MA35</accession>
<name>A0A4U3MA35_9ACTN</name>
<dbReference type="Pfam" id="PF04672">
    <property type="entry name" value="Methyltransf_19"/>
    <property type="match status" value="1"/>
</dbReference>
<dbReference type="GO" id="GO:0032259">
    <property type="term" value="P:methylation"/>
    <property type="evidence" value="ECO:0007669"/>
    <property type="project" value="UniProtKB-KW"/>
</dbReference>
<evidence type="ECO:0000313" key="2">
    <source>
        <dbReference type="Proteomes" id="UP000308705"/>
    </source>
</evidence>
<organism evidence="1 2">
    <name type="scientific">Herbidospora galbida</name>
    <dbReference type="NCBI Taxonomy" id="2575442"/>
    <lineage>
        <taxon>Bacteria</taxon>
        <taxon>Bacillati</taxon>
        <taxon>Actinomycetota</taxon>
        <taxon>Actinomycetes</taxon>
        <taxon>Streptosporangiales</taxon>
        <taxon>Streptosporangiaceae</taxon>
        <taxon>Herbidospora</taxon>
    </lineage>
</organism>
<dbReference type="EMBL" id="SZQA01000031">
    <property type="protein sequence ID" value="TKK84954.1"/>
    <property type="molecule type" value="Genomic_DNA"/>
</dbReference>
<dbReference type="OrthoDB" id="3216820at2"/>
<reference evidence="1 2" key="1">
    <citation type="submission" date="2019-04" db="EMBL/GenBank/DDBJ databases">
        <title>Herbidospora sp. NEAU-GS14.nov., a novel actinomycete isolated from soil.</title>
        <authorList>
            <person name="Han L."/>
        </authorList>
    </citation>
    <scope>NUCLEOTIDE SEQUENCE [LARGE SCALE GENOMIC DNA]</scope>
    <source>
        <strain evidence="1 2">NEAU-GS14</strain>
    </source>
</reference>
<dbReference type="Gene3D" id="3.40.50.150">
    <property type="entry name" value="Vaccinia Virus protein VP39"/>
    <property type="match status" value="1"/>
</dbReference>
<protein>
    <submittedName>
        <fullName evidence="1">SAM-dependent methyltransferase</fullName>
    </submittedName>
</protein>
<gene>
    <name evidence="1" type="ORF">FDA94_27590</name>
</gene>
<dbReference type="PIRSF" id="PIRSF017393">
    <property type="entry name" value="MTase_SAV2177"/>
    <property type="match status" value="1"/>
</dbReference>
<dbReference type="InterPro" id="IPR029063">
    <property type="entry name" value="SAM-dependent_MTases_sf"/>
</dbReference>
<evidence type="ECO:0000313" key="1">
    <source>
        <dbReference type="EMBL" id="TKK84954.1"/>
    </source>
</evidence>
<dbReference type="SUPFAM" id="SSF53335">
    <property type="entry name" value="S-adenosyl-L-methionine-dependent methyltransferases"/>
    <property type="match status" value="1"/>
</dbReference>
<dbReference type="CDD" id="cd02440">
    <property type="entry name" value="AdoMet_MTases"/>
    <property type="match status" value="1"/>
</dbReference>